<proteinExistence type="predicted"/>
<dbReference type="AlphaFoldDB" id="A0A6M3IND6"/>
<evidence type="ECO:0008006" key="2">
    <source>
        <dbReference type="Google" id="ProtNLM"/>
    </source>
</evidence>
<sequence length="244" mass="28023">MKKIAVVVPWDTPFIWTAPAFNMMNWVWPEDHELRFIMGVGWCPAARHNDGVAKAQEWKADYIMFNGADHLCPFDIVERMMVRINEGWDIIQAVIPSRGVCSISQIPFDTLSYKIVGPMKETFPLLNADRNSIQIIRGSDEPQQAHVCGTGNILMKSEIFNKLDKPYFQETVKNDGLLKRWAIMDSNFVYKCTSPPVSAKMFCDTSIKLVHLDVFGIDESYSERFKDKTGMRDWGPSTEMRKFV</sequence>
<accession>A0A6M3IND6</accession>
<dbReference type="Gene3D" id="3.90.550.40">
    <property type="match status" value="1"/>
</dbReference>
<evidence type="ECO:0000313" key="1">
    <source>
        <dbReference type="EMBL" id="QJA59180.1"/>
    </source>
</evidence>
<reference evidence="1" key="1">
    <citation type="submission" date="2020-03" db="EMBL/GenBank/DDBJ databases">
        <title>The deep terrestrial virosphere.</title>
        <authorList>
            <person name="Holmfeldt K."/>
            <person name="Nilsson E."/>
            <person name="Simone D."/>
            <person name="Lopez-Fernandez M."/>
            <person name="Wu X."/>
            <person name="de Brujin I."/>
            <person name="Lundin D."/>
            <person name="Andersson A."/>
            <person name="Bertilsson S."/>
            <person name="Dopson M."/>
        </authorList>
    </citation>
    <scope>NUCLEOTIDE SEQUENCE</scope>
    <source>
        <strain evidence="1">MM415B01331</strain>
    </source>
</reference>
<protein>
    <recommendedName>
        <fullName evidence="2">Glycosyltransferase</fullName>
    </recommendedName>
</protein>
<name>A0A6M3IND6_9ZZZZ</name>
<dbReference type="EMBL" id="MT141358">
    <property type="protein sequence ID" value="QJA59180.1"/>
    <property type="molecule type" value="Genomic_DNA"/>
</dbReference>
<organism evidence="1">
    <name type="scientific">viral metagenome</name>
    <dbReference type="NCBI Taxonomy" id="1070528"/>
    <lineage>
        <taxon>unclassified sequences</taxon>
        <taxon>metagenomes</taxon>
        <taxon>organismal metagenomes</taxon>
    </lineage>
</organism>
<gene>
    <name evidence="1" type="ORF">MM415B01331_0010</name>
</gene>